<keyword evidence="3" id="KW-1185">Reference proteome</keyword>
<evidence type="ECO:0000313" key="2">
    <source>
        <dbReference type="EMBL" id="KAJ1112184.1"/>
    </source>
</evidence>
<comment type="caution">
    <text evidence="2">The sequence shown here is derived from an EMBL/GenBank/DDBJ whole genome shotgun (WGS) entry which is preliminary data.</text>
</comment>
<protein>
    <submittedName>
        <fullName evidence="2">Uncharacterized protein</fullName>
    </submittedName>
</protein>
<gene>
    <name evidence="2" type="ORF">NDU88_000452</name>
</gene>
<organism evidence="2 3">
    <name type="scientific">Pleurodeles waltl</name>
    <name type="common">Iberian ribbed newt</name>
    <dbReference type="NCBI Taxonomy" id="8319"/>
    <lineage>
        <taxon>Eukaryota</taxon>
        <taxon>Metazoa</taxon>
        <taxon>Chordata</taxon>
        <taxon>Craniata</taxon>
        <taxon>Vertebrata</taxon>
        <taxon>Euteleostomi</taxon>
        <taxon>Amphibia</taxon>
        <taxon>Batrachia</taxon>
        <taxon>Caudata</taxon>
        <taxon>Salamandroidea</taxon>
        <taxon>Salamandridae</taxon>
        <taxon>Pleurodelinae</taxon>
        <taxon>Pleurodeles</taxon>
    </lineage>
</organism>
<proteinExistence type="predicted"/>
<dbReference type="EMBL" id="JANPWB010000012">
    <property type="protein sequence ID" value="KAJ1112184.1"/>
    <property type="molecule type" value="Genomic_DNA"/>
</dbReference>
<evidence type="ECO:0000313" key="3">
    <source>
        <dbReference type="Proteomes" id="UP001066276"/>
    </source>
</evidence>
<dbReference type="Proteomes" id="UP001066276">
    <property type="component" value="Chromosome 8"/>
</dbReference>
<accession>A0AAV7N9N3</accession>
<sequence>MSSLGSARKGPSLQRPLLFHGGLAWRPLRSAPAPASEDRRLQDPLSPGCRSHRRRRLEAGVGPRRPSDPVAGFRPTPLGPLGRRQIRVSDGGTGSISGPDPRPSSLQLPRAESPTRPASGVWCSPPRLRPRQDEVRALTAGAPPHSASERLGPTPTGGGISVTLRVCVSIWFVDPRGRARRAPTPPVSQLWARIASGHISGTDFFRFFGSRSNSTNRPSEGKAGMKNYTPIESRNVAQTRWPPVVRPDRAAS</sequence>
<dbReference type="AlphaFoldDB" id="A0AAV7N9N3"/>
<reference evidence="2" key="1">
    <citation type="journal article" date="2022" name="bioRxiv">
        <title>Sequencing and chromosome-scale assembly of the giantPleurodeles waltlgenome.</title>
        <authorList>
            <person name="Brown T."/>
            <person name="Elewa A."/>
            <person name="Iarovenko S."/>
            <person name="Subramanian E."/>
            <person name="Araus A.J."/>
            <person name="Petzold A."/>
            <person name="Susuki M."/>
            <person name="Suzuki K.-i.T."/>
            <person name="Hayashi T."/>
            <person name="Toyoda A."/>
            <person name="Oliveira C."/>
            <person name="Osipova E."/>
            <person name="Leigh N.D."/>
            <person name="Simon A."/>
            <person name="Yun M.H."/>
        </authorList>
    </citation>
    <scope>NUCLEOTIDE SEQUENCE</scope>
    <source>
        <strain evidence="2">20211129_DDA</strain>
        <tissue evidence="2">Liver</tissue>
    </source>
</reference>
<name>A0AAV7N9N3_PLEWA</name>
<feature type="region of interest" description="Disordered" evidence="1">
    <location>
        <begin position="211"/>
        <end position="252"/>
    </location>
</feature>
<evidence type="ECO:0000256" key="1">
    <source>
        <dbReference type="SAM" id="MobiDB-lite"/>
    </source>
</evidence>
<feature type="region of interest" description="Disordered" evidence="1">
    <location>
        <begin position="28"/>
        <end position="128"/>
    </location>
</feature>